<evidence type="ECO:0000313" key="2">
    <source>
        <dbReference type="EMBL" id="GJS82600.1"/>
    </source>
</evidence>
<organism evidence="2 3">
    <name type="scientific">Tanacetum coccineum</name>
    <dbReference type="NCBI Taxonomy" id="301880"/>
    <lineage>
        <taxon>Eukaryota</taxon>
        <taxon>Viridiplantae</taxon>
        <taxon>Streptophyta</taxon>
        <taxon>Embryophyta</taxon>
        <taxon>Tracheophyta</taxon>
        <taxon>Spermatophyta</taxon>
        <taxon>Magnoliopsida</taxon>
        <taxon>eudicotyledons</taxon>
        <taxon>Gunneridae</taxon>
        <taxon>Pentapetalae</taxon>
        <taxon>asterids</taxon>
        <taxon>campanulids</taxon>
        <taxon>Asterales</taxon>
        <taxon>Asteraceae</taxon>
        <taxon>Asteroideae</taxon>
        <taxon>Anthemideae</taxon>
        <taxon>Anthemidinae</taxon>
        <taxon>Tanacetum</taxon>
    </lineage>
</organism>
<protein>
    <submittedName>
        <fullName evidence="2">Uncharacterized protein</fullName>
    </submittedName>
</protein>
<proteinExistence type="predicted"/>
<name>A0ABQ4Z0E5_9ASTR</name>
<reference evidence="2" key="2">
    <citation type="submission" date="2022-01" db="EMBL/GenBank/DDBJ databases">
        <authorList>
            <person name="Yamashiro T."/>
            <person name="Shiraishi A."/>
            <person name="Satake H."/>
            <person name="Nakayama K."/>
        </authorList>
    </citation>
    <scope>NUCLEOTIDE SEQUENCE</scope>
</reference>
<dbReference type="EMBL" id="BQNB010010836">
    <property type="protein sequence ID" value="GJS82600.1"/>
    <property type="molecule type" value="Genomic_DNA"/>
</dbReference>
<feature type="compositionally biased region" description="Polar residues" evidence="1">
    <location>
        <begin position="206"/>
        <end position="236"/>
    </location>
</feature>
<sequence>MAIPNMGFNLVDVEGVWWSLAICELMGEIGSGGCETTCGVSGFGIGEVVLSAFDVLQRFGFFLQMGFTLILATLDGLDVGLLGDVIGGDDCLLKIVSKPINAYFKNNRVVYRDYLKVTKEHITILNELLEEARALKPLDEHIGHASKFAVQIQELLVYVSASCPFTQRENEKWALATSHKKNNKPYVDASRTKQTIKTITQKHVVKQNTQKTDNTMLPSTGRVSSTNASGSKTRSNTKNDRIPQPSSKSMKNKVESHHRKFKSSTNKNNHVSDCNVNVKNVALSNNSDTICLSCNKCLFSANYDACVVQYLKKRQKHKVAKSAKQKVKREWKPT</sequence>
<dbReference type="Proteomes" id="UP001151760">
    <property type="component" value="Unassembled WGS sequence"/>
</dbReference>
<reference evidence="2" key="1">
    <citation type="journal article" date="2022" name="Int. J. Mol. Sci.">
        <title>Draft Genome of Tanacetum Coccineum: Genomic Comparison of Closely Related Tanacetum-Family Plants.</title>
        <authorList>
            <person name="Yamashiro T."/>
            <person name="Shiraishi A."/>
            <person name="Nakayama K."/>
            <person name="Satake H."/>
        </authorList>
    </citation>
    <scope>NUCLEOTIDE SEQUENCE</scope>
</reference>
<evidence type="ECO:0000313" key="3">
    <source>
        <dbReference type="Proteomes" id="UP001151760"/>
    </source>
</evidence>
<comment type="caution">
    <text evidence="2">The sequence shown here is derived from an EMBL/GenBank/DDBJ whole genome shotgun (WGS) entry which is preliminary data.</text>
</comment>
<accession>A0ABQ4Z0E5</accession>
<gene>
    <name evidence="2" type="ORF">Tco_0749141</name>
</gene>
<keyword evidence="3" id="KW-1185">Reference proteome</keyword>
<feature type="region of interest" description="Disordered" evidence="1">
    <location>
        <begin position="205"/>
        <end position="269"/>
    </location>
</feature>
<evidence type="ECO:0000256" key="1">
    <source>
        <dbReference type="SAM" id="MobiDB-lite"/>
    </source>
</evidence>